<evidence type="ECO:0000313" key="3">
    <source>
        <dbReference type="Proteomes" id="UP001595904"/>
    </source>
</evidence>
<keyword evidence="3" id="KW-1185">Reference proteome</keyword>
<sequence length="469" mass="52199">MSKHSGVVGLLFAVAGSIALSPVLAATPEPPVIVSPGRVKPGARLKAVEVLPDVPVSPQARNLFSTPIGLCGDQLVVASVEEGSRFPNRLTTVVRLGTPDNAGSWQWRRVVLEERTLPDITHTQPSVGIDSRQNVHIAYNMHNMPWQYVRSRTPCSIDDFEFRGTAMSDADLHVAFEQNRSPWGDPGSAAIPGNQITYPAFFNDRNGDLYVTYRFAVRPGRTWLERAFGGGIARFDVGSQRWSAVGGDVPLTSRDAQPAPSGAASHPFAWEPGWTVYHPRLWFDRNNAMFVTWMWRKEQAGIDTTHPSFAMRPNPQAPFQRADGSSYELPVRLSSVGEIDAFDADHVYHAGTSVTTDARGAPLVVLESNDGTPRTLVTYDSSAKRWRTVERTPYGAPWVVCEDDATCWAYATGPRIFRRKRLETSWKMVYEQDGYCDPKPLHALGAHRRFVHVTRCDWRTSRVIELADQ</sequence>
<comment type="caution">
    <text evidence="2">The sequence shown here is derived from an EMBL/GenBank/DDBJ whole genome shotgun (WGS) entry which is preliminary data.</text>
</comment>
<evidence type="ECO:0000313" key="2">
    <source>
        <dbReference type="EMBL" id="MFC4307992.1"/>
    </source>
</evidence>
<dbReference type="RefSeq" id="WP_380594738.1">
    <property type="nucleotide sequence ID" value="NZ_JBHSDU010000001.1"/>
</dbReference>
<accession>A0ABV8SM65</accession>
<protein>
    <submittedName>
        <fullName evidence="2">BNR-4 repeat-containing protein</fullName>
    </submittedName>
</protein>
<dbReference type="Pfam" id="PF15892">
    <property type="entry name" value="BNR_4"/>
    <property type="match status" value="1"/>
</dbReference>
<reference evidence="3" key="1">
    <citation type="journal article" date="2019" name="Int. J. Syst. Evol. Microbiol.">
        <title>The Global Catalogue of Microorganisms (GCM) 10K type strain sequencing project: providing services to taxonomists for standard genome sequencing and annotation.</title>
        <authorList>
            <consortium name="The Broad Institute Genomics Platform"/>
            <consortium name="The Broad Institute Genome Sequencing Center for Infectious Disease"/>
            <person name="Wu L."/>
            <person name="Ma J."/>
        </authorList>
    </citation>
    <scope>NUCLEOTIDE SEQUENCE [LARGE SCALE GENOMIC DNA]</scope>
    <source>
        <strain evidence="3">CGMCC 1.10759</strain>
    </source>
</reference>
<gene>
    <name evidence="2" type="ORF">ACFPN2_02760</name>
</gene>
<name>A0ABV8SM65_9GAMM</name>
<feature type="signal peptide" evidence="1">
    <location>
        <begin position="1"/>
        <end position="25"/>
    </location>
</feature>
<keyword evidence="1" id="KW-0732">Signal</keyword>
<organism evidence="2 3">
    <name type="scientific">Steroidobacter flavus</name>
    <dbReference type="NCBI Taxonomy" id="1842136"/>
    <lineage>
        <taxon>Bacteria</taxon>
        <taxon>Pseudomonadati</taxon>
        <taxon>Pseudomonadota</taxon>
        <taxon>Gammaproteobacteria</taxon>
        <taxon>Steroidobacterales</taxon>
        <taxon>Steroidobacteraceae</taxon>
        <taxon>Steroidobacter</taxon>
    </lineage>
</organism>
<feature type="chain" id="PRO_5047185289" evidence="1">
    <location>
        <begin position="26"/>
        <end position="469"/>
    </location>
</feature>
<proteinExistence type="predicted"/>
<dbReference type="Proteomes" id="UP001595904">
    <property type="component" value="Unassembled WGS sequence"/>
</dbReference>
<evidence type="ECO:0000256" key="1">
    <source>
        <dbReference type="SAM" id="SignalP"/>
    </source>
</evidence>
<dbReference type="EMBL" id="JBHSDU010000001">
    <property type="protein sequence ID" value="MFC4307992.1"/>
    <property type="molecule type" value="Genomic_DNA"/>
</dbReference>